<evidence type="ECO:0000256" key="4">
    <source>
        <dbReference type="SAM" id="MobiDB-lite"/>
    </source>
</evidence>
<dbReference type="GO" id="GO:0003723">
    <property type="term" value="F:RNA binding"/>
    <property type="evidence" value="ECO:0007669"/>
    <property type="project" value="UniProtKB-UniRule"/>
</dbReference>
<keyword evidence="1" id="KW-0677">Repeat</keyword>
<feature type="region of interest" description="Disordered" evidence="4">
    <location>
        <begin position="159"/>
        <end position="192"/>
    </location>
</feature>
<dbReference type="InterPro" id="IPR012677">
    <property type="entry name" value="Nucleotide-bd_a/b_plait_sf"/>
</dbReference>
<dbReference type="FunFam" id="3.30.70.330:FF:000468">
    <property type="entry name" value="Related to single-stranded DNA-binding protein MSSP-1"/>
    <property type="match status" value="1"/>
</dbReference>
<dbReference type="InterPro" id="IPR000504">
    <property type="entry name" value="RRM_dom"/>
</dbReference>
<feature type="domain" description="RRM" evidence="5">
    <location>
        <begin position="279"/>
        <end position="365"/>
    </location>
</feature>
<name>A0A559MKV7_9HELO</name>
<feature type="compositionally biased region" description="Basic and acidic residues" evidence="4">
    <location>
        <begin position="530"/>
        <end position="545"/>
    </location>
</feature>
<evidence type="ECO:0000256" key="2">
    <source>
        <dbReference type="ARBA" id="ARBA00022884"/>
    </source>
</evidence>
<feature type="non-terminal residue" evidence="6">
    <location>
        <position position="1"/>
    </location>
</feature>
<dbReference type="SMART" id="SM00360">
    <property type="entry name" value="RRM"/>
    <property type="match status" value="2"/>
</dbReference>
<dbReference type="FunFam" id="3.30.70.330:FF:000323">
    <property type="entry name" value="RNA binding protein MSSP-2"/>
    <property type="match status" value="1"/>
</dbReference>
<dbReference type="Gene3D" id="3.30.70.330">
    <property type="match status" value="2"/>
</dbReference>
<keyword evidence="7" id="KW-1185">Reference proteome</keyword>
<feature type="compositionally biased region" description="Low complexity" evidence="4">
    <location>
        <begin position="37"/>
        <end position="49"/>
    </location>
</feature>
<dbReference type="Proteomes" id="UP000315522">
    <property type="component" value="Unassembled WGS sequence"/>
</dbReference>
<feature type="domain" description="RRM" evidence="5">
    <location>
        <begin position="367"/>
        <end position="445"/>
    </location>
</feature>
<dbReference type="SUPFAM" id="SSF54928">
    <property type="entry name" value="RNA-binding domain, RBD"/>
    <property type="match status" value="2"/>
</dbReference>
<sequence>IPMSYHQALETLAAENSRARSVFNMYTQPQAHTQRDTQGQTSSSAQTSTQNDTMAAMMNQFNGLAIQGANIASGASTMGNTQLQPGSQLQYYLTPDGQYVIAPASVYSQTMAPAQMPDTTYTGYPTALPYYHQAPYPGYVPGYPLLSGYPSARAGYYSDRSDSLHKDVPGLENRRGSYSTNESAPSTPYYGSISQREQGTHIAAIDRSPFGSTPSPQQIPAHTDQKGLAAYKTIPINIDLDALLMQHPAIPRAVPAVFTPRENMRTLDQSLSNGTPGNRNVYIRGLHPNTDDQMLAAYAGRFGKVETSKAIIDTSTGACKGFGFAKYFTTRESELCIRGFYKMGYEVGFARESFNSRLKAEGDDNSTNLYVSNLPKNITEAELAAIFKDYKVSSSRILRDVNNNSRGVGFARFESRDVCEEIIEEFHGQPIGEEGLLLQVRYADTPAQKDLKRITTERRQFRTSEYNVGAYGAPADMLALSPMPNTLIPRASQITRHLPTASRATSSSSWKRENSASLLDAVPFFKDIDRQVKTEPETNKSKEMYDPLTVAGPTPTVSDDGSTDEGVTVHQDAPAVAHGGSVASPSARKS</sequence>
<evidence type="ECO:0000313" key="6">
    <source>
        <dbReference type="EMBL" id="TVY93570.1"/>
    </source>
</evidence>
<evidence type="ECO:0000256" key="1">
    <source>
        <dbReference type="ARBA" id="ARBA00022737"/>
    </source>
</evidence>
<evidence type="ECO:0000259" key="5">
    <source>
        <dbReference type="PROSITE" id="PS50102"/>
    </source>
</evidence>
<dbReference type="EMBL" id="QGML01000112">
    <property type="protein sequence ID" value="TVY93570.1"/>
    <property type="molecule type" value="Genomic_DNA"/>
</dbReference>
<reference evidence="6 7" key="1">
    <citation type="submission" date="2018-05" db="EMBL/GenBank/DDBJ databases">
        <title>Genome sequencing and assembly of the regulated plant pathogen Lachnellula willkommii and related sister species for the development of diagnostic species identification markers.</title>
        <authorList>
            <person name="Giroux E."/>
            <person name="Bilodeau G."/>
        </authorList>
    </citation>
    <scope>NUCLEOTIDE SEQUENCE [LARGE SCALE GENOMIC DNA]</scope>
    <source>
        <strain evidence="6 7">CBS 172.35</strain>
    </source>
</reference>
<dbReference type="PANTHER" id="PTHR24012">
    <property type="entry name" value="RNA BINDING PROTEIN"/>
    <property type="match status" value="1"/>
</dbReference>
<proteinExistence type="predicted"/>
<feature type="region of interest" description="Disordered" evidence="4">
    <location>
        <begin position="530"/>
        <end position="590"/>
    </location>
</feature>
<dbReference type="Pfam" id="PF00076">
    <property type="entry name" value="RRM_1"/>
    <property type="match status" value="2"/>
</dbReference>
<keyword evidence="2 3" id="KW-0694">RNA-binding</keyword>
<feature type="region of interest" description="Disordered" evidence="4">
    <location>
        <begin position="30"/>
        <end position="49"/>
    </location>
</feature>
<feature type="compositionally biased region" description="Polar residues" evidence="4">
    <location>
        <begin position="176"/>
        <end position="186"/>
    </location>
</feature>
<dbReference type="InterPro" id="IPR035979">
    <property type="entry name" value="RBD_domain_sf"/>
</dbReference>
<evidence type="ECO:0000313" key="7">
    <source>
        <dbReference type="Proteomes" id="UP000315522"/>
    </source>
</evidence>
<feature type="compositionally biased region" description="Basic and acidic residues" evidence="4">
    <location>
        <begin position="159"/>
        <end position="175"/>
    </location>
</feature>
<dbReference type="AlphaFoldDB" id="A0A559MKV7"/>
<evidence type="ECO:0000256" key="3">
    <source>
        <dbReference type="PROSITE-ProRule" id="PRU00176"/>
    </source>
</evidence>
<gene>
    <name evidence="6" type="primary">spo5</name>
    <name evidence="6" type="ORF">LAWI1_G002137</name>
</gene>
<accession>A0A559MKV7</accession>
<organism evidence="6 7">
    <name type="scientific">Lachnellula willkommii</name>
    <dbReference type="NCBI Taxonomy" id="215461"/>
    <lineage>
        <taxon>Eukaryota</taxon>
        <taxon>Fungi</taxon>
        <taxon>Dikarya</taxon>
        <taxon>Ascomycota</taxon>
        <taxon>Pezizomycotina</taxon>
        <taxon>Leotiomycetes</taxon>
        <taxon>Helotiales</taxon>
        <taxon>Lachnaceae</taxon>
        <taxon>Lachnellula</taxon>
    </lineage>
</organism>
<protein>
    <submittedName>
        <fullName evidence="6">Sporulation-specific protein</fullName>
    </submittedName>
</protein>
<dbReference type="PROSITE" id="PS50102">
    <property type="entry name" value="RRM"/>
    <property type="match status" value="2"/>
</dbReference>
<comment type="caution">
    <text evidence="6">The sequence shown here is derived from an EMBL/GenBank/DDBJ whole genome shotgun (WGS) entry which is preliminary data.</text>
</comment>